<comment type="caution">
    <text evidence="2">The sequence shown here is derived from an EMBL/GenBank/DDBJ whole genome shotgun (WGS) entry which is preliminary data.</text>
</comment>
<evidence type="ECO:0000313" key="3">
    <source>
        <dbReference type="Proteomes" id="UP000268727"/>
    </source>
</evidence>
<sequence>MGESAEACARALVVAMGGEGWSAARDRVTVVIGLARRLDADREVLDRATEGERERVKAGHLAAWRVRLADLLDERPELDHPLREALAILDISTQHGTASDNSTVVQAGRDVFHDIRGERDVFINSPGNTARTAVGAGLGGLVGGSRRRGWRCGRGGFERFGWHCRDRWRSGVGQGVGGDRGGCLAHDPADPFVVDPVSAAAQRDDDPRSLVGAPVTGVDLADLGGQALIVERSSRSTLLVHLPRLEGWGETPPVRNGLSLGGYGAVAMNAALTVSMTKLPEQLRKTLTWDRGEGAVRARPVRSRHRHESVLRRPPLTVATADEREHERVAASVLPQGHRPFEVVRRRPRSRRPGPEQPAPQSPRLEDPRRGIQRTATVAPTARCCIDRLNSPNTPPYCSVPRSPVTASGRR</sequence>
<accession>A0A3N1GZL1</accession>
<gene>
    <name evidence="2" type="ORF">EDD40_0994</name>
</gene>
<reference evidence="2 3" key="1">
    <citation type="submission" date="2018-11" db="EMBL/GenBank/DDBJ databases">
        <title>Sequencing the genomes of 1000 actinobacteria strains.</title>
        <authorList>
            <person name="Klenk H.-P."/>
        </authorList>
    </citation>
    <scope>NUCLEOTIDE SEQUENCE [LARGE SCALE GENOMIC DNA]</scope>
    <source>
        <strain evidence="2 3">DSM 44231</strain>
    </source>
</reference>
<proteinExistence type="predicted"/>
<dbReference type="EMBL" id="RJKM01000001">
    <property type="protein sequence ID" value="ROP35743.1"/>
    <property type="molecule type" value="Genomic_DNA"/>
</dbReference>
<evidence type="ECO:0000256" key="1">
    <source>
        <dbReference type="SAM" id="MobiDB-lite"/>
    </source>
</evidence>
<keyword evidence="3" id="KW-1185">Reference proteome</keyword>
<name>A0A3N1GZL1_9PSEU</name>
<evidence type="ECO:0000313" key="2">
    <source>
        <dbReference type="EMBL" id="ROP35743.1"/>
    </source>
</evidence>
<dbReference type="AlphaFoldDB" id="A0A3N1GZL1"/>
<organism evidence="2 3">
    <name type="scientific">Saccharothrix texasensis</name>
    <dbReference type="NCBI Taxonomy" id="103734"/>
    <lineage>
        <taxon>Bacteria</taxon>
        <taxon>Bacillati</taxon>
        <taxon>Actinomycetota</taxon>
        <taxon>Actinomycetes</taxon>
        <taxon>Pseudonocardiales</taxon>
        <taxon>Pseudonocardiaceae</taxon>
        <taxon>Saccharothrix</taxon>
    </lineage>
</organism>
<dbReference type="Proteomes" id="UP000268727">
    <property type="component" value="Unassembled WGS sequence"/>
</dbReference>
<protein>
    <submittedName>
        <fullName evidence="2">Uncharacterized protein</fullName>
    </submittedName>
</protein>
<feature type="region of interest" description="Disordered" evidence="1">
    <location>
        <begin position="294"/>
        <end position="411"/>
    </location>
</feature>